<keyword evidence="5" id="KW-1185">Reference proteome</keyword>
<evidence type="ECO:0000256" key="2">
    <source>
        <dbReference type="PROSITE-ProRule" id="PRU10141"/>
    </source>
</evidence>
<dbReference type="AlphaFoldDB" id="A0AAV6TQF3"/>
<dbReference type="Pfam" id="PF07714">
    <property type="entry name" value="PK_Tyr_Ser-Thr"/>
    <property type="match status" value="1"/>
</dbReference>
<dbReference type="PANTHER" id="PTHR24416">
    <property type="entry name" value="TYROSINE-PROTEIN KINASE RECEPTOR"/>
    <property type="match status" value="1"/>
</dbReference>
<protein>
    <recommendedName>
        <fullName evidence="3">Protein kinase domain-containing protein</fullName>
    </recommendedName>
</protein>
<comment type="caution">
    <text evidence="4">The sequence shown here is derived from an EMBL/GenBank/DDBJ whole genome shotgun (WGS) entry which is preliminary data.</text>
</comment>
<evidence type="ECO:0000313" key="5">
    <source>
        <dbReference type="Proteomes" id="UP000827092"/>
    </source>
</evidence>
<evidence type="ECO:0000259" key="3">
    <source>
        <dbReference type="PROSITE" id="PS50011"/>
    </source>
</evidence>
<dbReference type="GO" id="GO:0005524">
    <property type="term" value="F:ATP binding"/>
    <property type="evidence" value="ECO:0007669"/>
    <property type="project" value="UniProtKB-UniRule"/>
</dbReference>
<dbReference type="PANTHER" id="PTHR24416:SF564">
    <property type="entry name" value="MACROPHAGE-STIMULATING PROTEIN RECEPTOR"/>
    <property type="match status" value="1"/>
</dbReference>
<dbReference type="InterPro" id="IPR000719">
    <property type="entry name" value="Prot_kinase_dom"/>
</dbReference>
<keyword evidence="2" id="KW-0547">Nucleotide-binding</keyword>
<evidence type="ECO:0000256" key="1">
    <source>
        <dbReference type="ARBA" id="ARBA00004167"/>
    </source>
</evidence>
<gene>
    <name evidence="4" type="ORF">JTE90_027468</name>
</gene>
<dbReference type="GO" id="GO:0007169">
    <property type="term" value="P:cell surface receptor protein tyrosine kinase signaling pathway"/>
    <property type="evidence" value="ECO:0007669"/>
    <property type="project" value="TreeGrafter"/>
</dbReference>
<sequence length="199" mass="22279">MEYISCDIPPALKLNNISVEVIIGYSKLYLGNLGPQEPVNAETTLNPLWWIAIGLFEYHVMRTNPSVNVAPADAILQEHQNNELHHVDQEIMTLLENKHLIILKQRLVIGEKVGEGQFGCVFEGVLQLLEEAETVKVAIKTLHEHTWSNPKTVESFLREALVMKDFDHPNVLSCSGVLRGGQRPSIVLPFMENGDLCSS</sequence>
<dbReference type="GO" id="GO:0005886">
    <property type="term" value="C:plasma membrane"/>
    <property type="evidence" value="ECO:0007669"/>
    <property type="project" value="TreeGrafter"/>
</dbReference>
<dbReference type="EMBL" id="JAFNEN010001324">
    <property type="protein sequence ID" value="KAG8174097.1"/>
    <property type="molecule type" value="Genomic_DNA"/>
</dbReference>
<feature type="domain" description="Protein kinase" evidence="3">
    <location>
        <begin position="107"/>
        <end position="199"/>
    </location>
</feature>
<dbReference type="Proteomes" id="UP000827092">
    <property type="component" value="Unassembled WGS sequence"/>
</dbReference>
<organism evidence="4 5">
    <name type="scientific">Oedothorax gibbosus</name>
    <dbReference type="NCBI Taxonomy" id="931172"/>
    <lineage>
        <taxon>Eukaryota</taxon>
        <taxon>Metazoa</taxon>
        <taxon>Ecdysozoa</taxon>
        <taxon>Arthropoda</taxon>
        <taxon>Chelicerata</taxon>
        <taxon>Arachnida</taxon>
        <taxon>Araneae</taxon>
        <taxon>Araneomorphae</taxon>
        <taxon>Entelegynae</taxon>
        <taxon>Araneoidea</taxon>
        <taxon>Linyphiidae</taxon>
        <taxon>Erigoninae</taxon>
        <taxon>Oedothorax</taxon>
    </lineage>
</organism>
<comment type="subcellular location">
    <subcellularLocation>
        <location evidence="1">Membrane</location>
        <topology evidence="1">Single-pass membrane protein</topology>
    </subcellularLocation>
</comment>
<feature type="binding site" evidence="2">
    <location>
        <position position="140"/>
    </location>
    <ligand>
        <name>ATP</name>
        <dbReference type="ChEBI" id="CHEBI:30616"/>
    </ligand>
</feature>
<evidence type="ECO:0000313" key="4">
    <source>
        <dbReference type="EMBL" id="KAG8174097.1"/>
    </source>
</evidence>
<dbReference type="GO" id="GO:0004714">
    <property type="term" value="F:transmembrane receptor protein tyrosine kinase activity"/>
    <property type="evidence" value="ECO:0007669"/>
    <property type="project" value="TreeGrafter"/>
</dbReference>
<dbReference type="InterPro" id="IPR050122">
    <property type="entry name" value="RTK"/>
</dbReference>
<dbReference type="GO" id="GO:0016477">
    <property type="term" value="P:cell migration"/>
    <property type="evidence" value="ECO:0007669"/>
    <property type="project" value="TreeGrafter"/>
</dbReference>
<dbReference type="Gene3D" id="3.30.200.20">
    <property type="entry name" value="Phosphorylase Kinase, domain 1"/>
    <property type="match status" value="1"/>
</dbReference>
<accession>A0AAV6TQF3</accession>
<name>A0AAV6TQF3_9ARAC</name>
<proteinExistence type="predicted"/>
<dbReference type="PROSITE" id="PS00107">
    <property type="entry name" value="PROTEIN_KINASE_ATP"/>
    <property type="match status" value="1"/>
</dbReference>
<dbReference type="InterPro" id="IPR011009">
    <property type="entry name" value="Kinase-like_dom_sf"/>
</dbReference>
<dbReference type="GO" id="GO:0007399">
    <property type="term" value="P:nervous system development"/>
    <property type="evidence" value="ECO:0007669"/>
    <property type="project" value="TreeGrafter"/>
</dbReference>
<keyword evidence="2" id="KW-0067">ATP-binding</keyword>
<dbReference type="InterPro" id="IPR017441">
    <property type="entry name" value="Protein_kinase_ATP_BS"/>
</dbReference>
<dbReference type="InterPro" id="IPR001245">
    <property type="entry name" value="Ser-Thr/Tyr_kinase_cat_dom"/>
</dbReference>
<reference evidence="4 5" key="1">
    <citation type="journal article" date="2022" name="Nat. Ecol. Evol.">
        <title>A masculinizing supergene underlies an exaggerated male reproductive morph in a spider.</title>
        <authorList>
            <person name="Hendrickx F."/>
            <person name="De Corte Z."/>
            <person name="Sonet G."/>
            <person name="Van Belleghem S.M."/>
            <person name="Kostlbacher S."/>
            <person name="Vangestel C."/>
        </authorList>
    </citation>
    <scope>NUCLEOTIDE SEQUENCE [LARGE SCALE GENOMIC DNA]</scope>
    <source>
        <strain evidence="4">W744_W776</strain>
    </source>
</reference>
<dbReference type="GO" id="GO:0043235">
    <property type="term" value="C:receptor complex"/>
    <property type="evidence" value="ECO:0007669"/>
    <property type="project" value="TreeGrafter"/>
</dbReference>
<dbReference type="SUPFAM" id="SSF56112">
    <property type="entry name" value="Protein kinase-like (PK-like)"/>
    <property type="match status" value="1"/>
</dbReference>
<dbReference type="PROSITE" id="PS50011">
    <property type="entry name" value="PROTEIN_KINASE_DOM"/>
    <property type="match status" value="1"/>
</dbReference>